<evidence type="ECO:0000313" key="2">
    <source>
        <dbReference type="EMBL" id="GAA0938110.1"/>
    </source>
</evidence>
<dbReference type="RefSeq" id="WP_343968584.1">
    <property type="nucleotide sequence ID" value="NZ_BAAAHK010000006.1"/>
</dbReference>
<dbReference type="Gene3D" id="1.10.10.10">
    <property type="entry name" value="Winged helix-like DNA-binding domain superfamily/Winged helix DNA-binding domain"/>
    <property type="match status" value="1"/>
</dbReference>
<name>A0ABP4AKS6_9ACTN</name>
<dbReference type="PROSITE" id="PS50921">
    <property type="entry name" value="ANTAR"/>
    <property type="match status" value="1"/>
</dbReference>
<evidence type="ECO:0000313" key="3">
    <source>
        <dbReference type="Proteomes" id="UP001500542"/>
    </source>
</evidence>
<organism evidence="2 3">
    <name type="scientific">Kribbella koreensis</name>
    <dbReference type="NCBI Taxonomy" id="57909"/>
    <lineage>
        <taxon>Bacteria</taxon>
        <taxon>Bacillati</taxon>
        <taxon>Actinomycetota</taxon>
        <taxon>Actinomycetes</taxon>
        <taxon>Propionibacteriales</taxon>
        <taxon>Kribbellaceae</taxon>
        <taxon>Kribbella</taxon>
    </lineage>
</organism>
<comment type="caution">
    <text evidence="2">The sequence shown here is derived from an EMBL/GenBank/DDBJ whole genome shotgun (WGS) entry which is preliminary data.</text>
</comment>
<feature type="domain" description="ANTAR" evidence="1">
    <location>
        <begin position="1"/>
        <end position="61"/>
    </location>
</feature>
<dbReference type="InterPro" id="IPR011006">
    <property type="entry name" value="CheY-like_superfamily"/>
</dbReference>
<dbReference type="Pfam" id="PF03861">
    <property type="entry name" value="ANTAR"/>
    <property type="match status" value="1"/>
</dbReference>
<sequence>MACLRVGDSLHQAVDSRKEVGQAVGRLMERYKLDAVQAFTVLQRYSQDRNQRLSIVARHVIDTGRLPE</sequence>
<accession>A0ABP4AKS6</accession>
<keyword evidence="3" id="KW-1185">Reference proteome</keyword>
<proteinExistence type="predicted"/>
<reference evidence="3" key="1">
    <citation type="journal article" date="2019" name="Int. J. Syst. Evol. Microbiol.">
        <title>The Global Catalogue of Microorganisms (GCM) 10K type strain sequencing project: providing services to taxonomists for standard genome sequencing and annotation.</title>
        <authorList>
            <consortium name="The Broad Institute Genomics Platform"/>
            <consortium name="The Broad Institute Genome Sequencing Center for Infectious Disease"/>
            <person name="Wu L."/>
            <person name="Ma J."/>
        </authorList>
    </citation>
    <scope>NUCLEOTIDE SEQUENCE [LARGE SCALE GENOMIC DNA]</scope>
    <source>
        <strain evidence="3">JCM 10977</strain>
    </source>
</reference>
<dbReference type="SMART" id="SM01012">
    <property type="entry name" value="ANTAR"/>
    <property type="match status" value="1"/>
</dbReference>
<evidence type="ECO:0000259" key="1">
    <source>
        <dbReference type="PROSITE" id="PS50921"/>
    </source>
</evidence>
<gene>
    <name evidence="2" type="ORF">GCM10009554_26900</name>
</gene>
<dbReference type="InterPro" id="IPR036388">
    <property type="entry name" value="WH-like_DNA-bd_sf"/>
</dbReference>
<protein>
    <recommendedName>
        <fullName evidence="1">ANTAR domain-containing protein</fullName>
    </recommendedName>
</protein>
<dbReference type="SUPFAM" id="SSF52172">
    <property type="entry name" value="CheY-like"/>
    <property type="match status" value="1"/>
</dbReference>
<dbReference type="Proteomes" id="UP001500542">
    <property type="component" value="Unassembled WGS sequence"/>
</dbReference>
<dbReference type="EMBL" id="BAAAHK010000006">
    <property type="protein sequence ID" value="GAA0938110.1"/>
    <property type="molecule type" value="Genomic_DNA"/>
</dbReference>
<dbReference type="InterPro" id="IPR005561">
    <property type="entry name" value="ANTAR"/>
</dbReference>